<feature type="domain" description="Phosphodiester glycosidase" evidence="2">
    <location>
        <begin position="242"/>
        <end position="430"/>
    </location>
</feature>
<dbReference type="InterPro" id="IPR036582">
    <property type="entry name" value="Mao_N_sf"/>
</dbReference>
<protein>
    <submittedName>
        <fullName evidence="3">Stalk domain-containing protein</fullName>
    </submittedName>
</protein>
<dbReference type="EMBL" id="JBHUMY010000043">
    <property type="protein sequence ID" value="MFD2663368.1"/>
    <property type="molecule type" value="Genomic_DNA"/>
</dbReference>
<organism evidence="3 4">
    <name type="scientific">Paenibacillus thailandensis</name>
    <dbReference type="NCBI Taxonomy" id="393250"/>
    <lineage>
        <taxon>Bacteria</taxon>
        <taxon>Bacillati</taxon>
        <taxon>Bacillota</taxon>
        <taxon>Bacilli</taxon>
        <taxon>Bacillales</taxon>
        <taxon>Paenibacillaceae</taxon>
        <taxon>Paenibacillus</taxon>
    </lineage>
</organism>
<dbReference type="Gene3D" id="3.30.457.10">
    <property type="entry name" value="Copper amine oxidase-like, N-terminal domain"/>
    <property type="match status" value="1"/>
</dbReference>
<dbReference type="Proteomes" id="UP001597493">
    <property type="component" value="Unassembled WGS sequence"/>
</dbReference>
<dbReference type="InterPro" id="IPR018711">
    <property type="entry name" value="NAGPA"/>
</dbReference>
<dbReference type="Pfam" id="PF09992">
    <property type="entry name" value="NAGPA"/>
    <property type="match status" value="1"/>
</dbReference>
<dbReference type="SUPFAM" id="SSF55383">
    <property type="entry name" value="Copper amine oxidase, domain N"/>
    <property type="match status" value="2"/>
</dbReference>
<comment type="caution">
    <text evidence="3">The sequence shown here is derived from an EMBL/GenBank/DDBJ whole genome shotgun (WGS) entry which is preliminary data.</text>
</comment>
<evidence type="ECO:0000313" key="4">
    <source>
        <dbReference type="Proteomes" id="UP001597493"/>
    </source>
</evidence>
<reference evidence="4" key="1">
    <citation type="journal article" date="2019" name="Int. J. Syst. Evol. Microbiol.">
        <title>The Global Catalogue of Microorganisms (GCM) 10K type strain sequencing project: providing services to taxonomists for standard genome sequencing and annotation.</title>
        <authorList>
            <consortium name="The Broad Institute Genomics Platform"/>
            <consortium name="The Broad Institute Genome Sequencing Center for Infectious Disease"/>
            <person name="Wu L."/>
            <person name="Ma J."/>
        </authorList>
    </citation>
    <scope>NUCLEOTIDE SEQUENCE [LARGE SCALE GENOMIC DNA]</scope>
    <source>
        <strain evidence="4">TISTR 1827</strain>
    </source>
</reference>
<dbReference type="RefSeq" id="WP_379279259.1">
    <property type="nucleotide sequence ID" value="NZ_JBHUGT010000017.1"/>
</dbReference>
<proteinExistence type="predicted"/>
<feature type="domain" description="Copper amine oxidase-like N-terminal" evidence="1">
    <location>
        <begin position="800"/>
        <end position="902"/>
    </location>
</feature>
<dbReference type="PANTHER" id="PTHR40446:SF2">
    <property type="entry name" value="N-ACETYLGLUCOSAMINE-1-PHOSPHODIESTER ALPHA-N-ACETYLGLUCOSAMINIDASE"/>
    <property type="match status" value="1"/>
</dbReference>
<sequence length="903" mass="94990">MRKKISTSRRGKKLAAKTAIMVLGGALLIGPVGAVLPATADLIYIPTASAAQAASTLTKVSESYVTSGAKRIDYVWKTTRSGKAATSNVHVIEVDLTNPYVKLDAISGKNGTVGTLNTVQNMVKESGAVAGINADVFVTSTEGSPMGAQVTDGTFMSSPMQLAGMYAFGLSKDRVPSIDNYTFEGTVTAEDGSTFPLAGLNQSAYSPEGGSSNYSHVDTMYIYTSSWGGAERPKNSSTTPTEVLVRNGVVEEISTNGPLSAEPPEDGYILRTHGKAAAFVQEHLQVGQKIEADYSLVSGTTGKKVDPEDFQMLIGGHTILVNNGAAASFSRDITGVSGSSYVSRSAVGYSKDGTKIYLITTEKYGSSTGVNLKELQEIMVKLGVYKGINLDGGGSTTMVERPLGQSGIALSHSTQYGTTQRSVANGIGVFTTAPAGQLKGITISGSNVMFVGETAEYSVKGYDTYYNPYNFDGASTAWTVASGSIGTFSGNKLTATKAGSGTIKVKSGSVTAEYKVEVVGKDQIASMTIDTAAGSLAEGAQVSVPLKVTLKDGGTHTLSASSVKWEFIGFNAQVSDNTLTVTEVDPNASVGYAIARYDGFATMIPFTKGQSETVFEDFESVGYLISSQVTPANTTKGGVQLVSGLNGQTSAKALQISYDFTEGTGTKASYAVFNNSGRAVSGSPVSMTVDVYGDKSLNWLRAEFIDAAGKAHLVDLAKQIDWSGWKNVKADLSSYGMTYPVKLKRIYVVTTAEGQDERAASGSIALDNIKMQYAASAPSVTGSKIEMTIGNKKATVGEKTYTLDAAPIVLNGTTYVPIRFISDAMGGEVKWENSLKRITVLRGSKMVEMVIDKKEINVNGALSETAVSPIVRNGRTLVPIRIVSENLGLKVGYDNNAKKVTIS</sequence>
<accession>A0ABW5R6C0</accession>
<dbReference type="Pfam" id="PF07833">
    <property type="entry name" value="Cu_amine_oxidN1"/>
    <property type="match status" value="1"/>
</dbReference>
<name>A0ABW5R6C0_9BACL</name>
<evidence type="ECO:0000313" key="3">
    <source>
        <dbReference type="EMBL" id="MFD2663368.1"/>
    </source>
</evidence>
<evidence type="ECO:0000259" key="2">
    <source>
        <dbReference type="Pfam" id="PF09992"/>
    </source>
</evidence>
<dbReference type="PANTHER" id="PTHR40446">
    <property type="entry name" value="N-ACETYLGLUCOSAMINE-1-PHOSPHODIESTER ALPHA-N-ACETYLGLUCOSAMINIDASE"/>
    <property type="match status" value="1"/>
</dbReference>
<keyword evidence="4" id="KW-1185">Reference proteome</keyword>
<dbReference type="InterPro" id="IPR012854">
    <property type="entry name" value="Cu_amine_oxidase-like_N"/>
</dbReference>
<evidence type="ECO:0000259" key="1">
    <source>
        <dbReference type="Pfam" id="PF07833"/>
    </source>
</evidence>
<gene>
    <name evidence="3" type="ORF">ACFSW5_24325</name>
</gene>